<dbReference type="GO" id="GO:0001731">
    <property type="term" value="P:formation of translation preinitiation complex"/>
    <property type="evidence" value="ECO:0007669"/>
    <property type="project" value="UniProtKB-UniRule"/>
</dbReference>
<feature type="domain" description="SUI1" evidence="4">
    <location>
        <begin position="28"/>
        <end position="92"/>
    </location>
</feature>
<dbReference type="AlphaFoldDB" id="C7DHU1"/>
<dbReference type="CDD" id="cd11567">
    <property type="entry name" value="YciH_like"/>
    <property type="match status" value="1"/>
</dbReference>
<dbReference type="NCBIfam" id="NF002096">
    <property type="entry name" value="PRK00939.1"/>
    <property type="match status" value="1"/>
</dbReference>
<proteinExistence type="inferred from homology"/>
<dbReference type="Gene3D" id="3.30.780.10">
    <property type="entry name" value="SUI1-like domain"/>
    <property type="match status" value="1"/>
</dbReference>
<dbReference type="InterPro" id="IPR005872">
    <property type="entry name" value="SUI1_arc_bac"/>
</dbReference>
<keyword evidence="1 3" id="KW-0810">Translation regulation</keyword>
<keyword evidence="2 3" id="KW-0648">Protein biosynthesis</keyword>
<dbReference type="EMBL" id="GG697240">
    <property type="protein sequence ID" value="EET90193.1"/>
    <property type="molecule type" value="Genomic_DNA"/>
</dbReference>
<accession>C7DHU1</accession>
<protein>
    <recommendedName>
        <fullName evidence="3">Protein translation factor SUI1 homolog</fullName>
    </recommendedName>
</protein>
<evidence type="ECO:0000256" key="2">
    <source>
        <dbReference type="ARBA" id="ARBA00022917"/>
    </source>
</evidence>
<dbReference type="Proteomes" id="UP000332487">
    <property type="component" value="Unassembled WGS sequence"/>
</dbReference>
<dbReference type="Pfam" id="PF01253">
    <property type="entry name" value="SUI1"/>
    <property type="match status" value="1"/>
</dbReference>
<dbReference type="GO" id="GO:0006417">
    <property type="term" value="P:regulation of translation"/>
    <property type="evidence" value="ECO:0007669"/>
    <property type="project" value="UniProtKB-KW"/>
</dbReference>
<dbReference type="GO" id="GO:0002188">
    <property type="term" value="P:translation reinitiation"/>
    <property type="evidence" value="ECO:0007669"/>
    <property type="project" value="UniProtKB-UniRule"/>
</dbReference>
<reference evidence="5 6" key="1">
    <citation type="journal article" date="2009" name="Genome Biol.">
        <title>Community-wide analysis of microbial genome sequence signatures.</title>
        <authorList>
            <person name="Dick G.J."/>
            <person name="Andersson A.F."/>
            <person name="Baker B.J."/>
            <person name="Simmons S.L."/>
            <person name="Thomas B.C."/>
            <person name="Yelton A.P."/>
            <person name="Banfield J.F."/>
        </authorList>
    </citation>
    <scope>NUCLEOTIDE SEQUENCE [LARGE SCALE GENOMIC DNA]</scope>
    <source>
        <strain evidence="5">ARMAN-2</strain>
    </source>
</reference>
<evidence type="ECO:0000313" key="5">
    <source>
        <dbReference type="EMBL" id="EET90193.1"/>
    </source>
</evidence>
<reference evidence="5 6" key="2">
    <citation type="journal article" date="2010" name="Proc. Natl. Acad. Sci. U.S.A.">
        <title>Enigmatic, ultrasmall, uncultivated Archaea.</title>
        <authorList>
            <person name="Baker B.J."/>
            <person name="Comolli L.R."/>
            <person name="Dick G.J."/>
            <person name="Hauser L.J."/>
            <person name="Hyatt D."/>
            <person name="Dill B.D."/>
            <person name="Land M.L."/>
            <person name="Verberkmoes N.C."/>
            <person name="Hettich R.L."/>
            <person name="Banfield J.F."/>
        </authorList>
    </citation>
    <scope>NUCLEOTIDE SEQUENCE [LARGE SCALE GENOMIC DNA]</scope>
    <source>
        <strain evidence="5">ARMAN-2</strain>
    </source>
</reference>
<comment type="similarity">
    <text evidence="3">Belongs to the SUI1 family.</text>
</comment>
<keyword evidence="5" id="KW-0396">Initiation factor</keyword>
<keyword evidence="6" id="KW-1185">Reference proteome</keyword>
<evidence type="ECO:0000313" key="6">
    <source>
        <dbReference type="Proteomes" id="UP000332487"/>
    </source>
</evidence>
<dbReference type="SUPFAM" id="SSF55159">
    <property type="entry name" value="eIF1-like"/>
    <property type="match status" value="1"/>
</dbReference>
<organism evidence="5 6">
    <name type="scientific">Candidatus Micrarchaeum acidiphilum ARMAN-2</name>
    <dbReference type="NCBI Taxonomy" id="425595"/>
    <lineage>
        <taxon>Archaea</taxon>
        <taxon>Candidatus Micrarchaeota</taxon>
        <taxon>Candidatus Micrarchaeia</taxon>
        <taxon>Candidatus Micrarchaeales</taxon>
        <taxon>Candidatus Micrarchaeaceae</taxon>
        <taxon>Candidatus Micrarchaeum</taxon>
    </lineage>
</organism>
<evidence type="ECO:0000256" key="3">
    <source>
        <dbReference type="PIRNR" id="PIRNR037511"/>
    </source>
</evidence>
<name>C7DHU1_MICA2</name>
<dbReference type="InterPro" id="IPR001950">
    <property type="entry name" value="SUI1"/>
</dbReference>
<gene>
    <name evidence="5" type="ORF">UNLARM2_0632</name>
</gene>
<dbReference type="GO" id="GO:0003743">
    <property type="term" value="F:translation initiation factor activity"/>
    <property type="evidence" value="ECO:0007669"/>
    <property type="project" value="UniProtKB-UniRule"/>
</dbReference>
<dbReference type="PROSITE" id="PS50296">
    <property type="entry name" value="SUI1"/>
    <property type="match status" value="1"/>
</dbReference>
<evidence type="ECO:0000256" key="1">
    <source>
        <dbReference type="ARBA" id="ARBA00022845"/>
    </source>
</evidence>
<dbReference type="InterPro" id="IPR036877">
    <property type="entry name" value="SUI1_dom_sf"/>
</dbReference>
<sequence length="102" mass="11308">MTDICPNCGLPKEICVCNVLEKEGEEKIKVYTKKAKFDKIMTVVEGITSDEIENTTKELKRSLACGGTYKNTIIELQGNHKNKIKKALIGLGYKESNIDVAS</sequence>
<dbReference type="PIRSF" id="PIRSF037511">
    <property type="entry name" value="Transl_init_SUI1_pro"/>
    <property type="match status" value="1"/>
</dbReference>
<evidence type="ECO:0000259" key="4">
    <source>
        <dbReference type="PROSITE" id="PS50296"/>
    </source>
</evidence>